<evidence type="ECO:0000256" key="8">
    <source>
        <dbReference type="SAM" id="Phobius"/>
    </source>
</evidence>
<evidence type="ECO:0000313" key="10">
    <source>
        <dbReference type="Proteomes" id="UP000597989"/>
    </source>
</evidence>
<dbReference type="PANTHER" id="PTHR21716:SF53">
    <property type="entry name" value="PERMEASE PERM-RELATED"/>
    <property type="match status" value="1"/>
</dbReference>
<dbReference type="GO" id="GO:0055085">
    <property type="term" value="P:transmembrane transport"/>
    <property type="evidence" value="ECO:0007669"/>
    <property type="project" value="TreeGrafter"/>
</dbReference>
<name>A0A917JXW2_9PSEU</name>
<evidence type="ECO:0000256" key="1">
    <source>
        <dbReference type="ARBA" id="ARBA00004651"/>
    </source>
</evidence>
<keyword evidence="7 8" id="KW-0472">Membrane</keyword>
<evidence type="ECO:0000256" key="5">
    <source>
        <dbReference type="ARBA" id="ARBA00022692"/>
    </source>
</evidence>
<evidence type="ECO:0000256" key="3">
    <source>
        <dbReference type="ARBA" id="ARBA00022448"/>
    </source>
</evidence>
<evidence type="ECO:0000256" key="2">
    <source>
        <dbReference type="ARBA" id="ARBA00009773"/>
    </source>
</evidence>
<evidence type="ECO:0000256" key="7">
    <source>
        <dbReference type="ARBA" id="ARBA00023136"/>
    </source>
</evidence>
<gene>
    <name evidence="9" type="ORF">GCM10011581_28240</name>
</gene>
<evidence type="ECO:0000256" key="6">
    <source>
        <dbReference type="ARBA" id="ARBA00022989"/>
    </source>
</evidence>
<dbReference type="GO" id="GO:0005886">
    <property type="term" value="C:plasma membrane"/>
    <property type="evidence" value="ECO:0007669"/>
    <property type="project" value="UniProtKB-SubCell"/>
</dbReference>
<feature type="transmembrane region" description="Helical" evidence="8">
    <location>
        <begin position="250"/>
        <end position="269"/>
    </location>
</feature>
<dbReference type="RefSeq" id="WP_229680145.1">
    <property type="nucleotide sequence ID" value="NZ_BMMT01000009.1"/>
</dbReference>
<keyword evidence="3" id="KW-0813">Transport</keyword>
<keyword evidence="5 8" id="KW-0812">Transmembrane</keyword>
<feature type="transmembrane region" description="Helical" evidence="8">
    <location>
        <begin position="79"/>
        <end position="101"/>
    </location>
</feature>
<evidence type="ECO:0000313" key="9">
    <source>
        <dbReference type="EMBL" id="GGI89514.1"/>
    </source>
</evidence>
<keyword evidence="6 8" id="KW-1133">Transmembrane helix</keyword>
<reference evidence="9 10" key="1">
    <citation type="journal article" date="2014" name="Int. J. Syst. Evol. Microbiol.">
        <title>Complete genome sequence of Corynebacterium casei LMG S-19264T (=DSM 44701T), isolated from a smear-ripened cheese.</title>
        <authorList>
            <consortium name="US DOE Joint Genome Institute (JGI-PGF)"/>
            <person name="Walter F."/>
            <person name="Albersmeier A."/>
            <person name="Kalinowski J."/>
            <person name="Ruckert C."/>
        </authorList>
    </citation>
    <scope>NUCLEOTIDE SEQUENCE [LARGE SCALE GENOMIC DNA]</scope>
    <source>
        <strain evidence="9 10">CGMCC 4.7206</strain>
    </source>
</reference>
<evidence type="ECO:0000256" key="4">
    <source>
        <dbReference type="ARBA" id="ARBA00022475"/>
    </source>
</evidence>
<comment type="subcellular location">
    <subcellularLocation>
        <location evidence="1">Cell membrane</location>
        <topology evidence="1">Multi-pass membrane protein</topology>
    </subcellularLocation>
</comment>
<dbReference type="Pfam" id="PF01594">
    <property type="entry name" value="AI-2E_transport"/>
    <property type="match status" value="1"/>
</dbReference>
<feature type="transmembrane region" description="Helical" evidence="8">
    <location>
        <begin position="219"/>
        <end position="244"/>
    </location>
</feature>
<feature type="transmembrane region" description="Helical" evidence="8">
    <location>
        <begin position="20"/>
        <end position="39"/>
    </location>
</feature>
<accession>A0A917JXW2</accession>
<dbReference type="InterPro" id="IPR002549">
    <property type="entry name" value="AI-2E-like"/>
</dbReference>
<dbReference type="AlphaFoldDB" id="A0A917JXW2"/>
<comment type="caution">
    <text evidence="9">The sequence shown here is derived from an EMBL/GenBank/DDBJ whole genome shotgun (WGS) entry which is preliminary data.</text>
</comment>
<feature type="transmembrane region" description="Helical" evidence="8">
    <location>
        <begin position="51"/>
        <end position="72"/>
    </location>
</feature>
<dbReference type="EMBL" id="BMMT01000009">
    <property type="protein sequence ID" value="GGI89514.1"/>
    <property type="molecule type" value="Genomic_DNA"/>
</dbReference>
<feature type="transmembrane region" description="Helical" evidence="8">
    <location>
        <begin position="320"/>
        <end position="345"/>
    </location>
</feature>
<dbReference type="PANTHER" id="PTHR21716">
    <property type="entry name" value="TRANSMEMBRANE PROTEIN"/>
    <property type="match status" value="1"/>
</dbReference>
<feature type="transmembrane region" description="Helical" evidence="8">
    <location>
        <begin position="276"/>
        <end position="300"/>
    </location>
</feature>
<feature type="transmembrane region" description="Helical" evidence="8">
    <location>
        <begin position="167"/>
        <end position="185"/>
    </location>
</feature>
<protein>
    <submittedName>
        <fullName evidence="9">AI-2E family transporter</fullName>
    </submittedName>
</protein>
<comment type="similarity">
    <text evidence="2">Belongs to the autoinducer-2 exporter (AI-2E) (TC 2.A.86) family.</text>
</comment>
<keyword evidence="4" id="KW-1003">Cell membrane</keyword>
<organism evidence="9 10">
    <name type="scientific">Saccharopolyspora thermophila</name>
    <dbReference type="NCBI Taxonomy" id="89367"/>
    <lineage>
        <taxon>Bacteria</taxon>
        <taxon>Bacillati</taxon>
        <taxon>Actinomycetota</taxon>
        <taxon>Actinomycetes</taxon>
        <taxon>Pseudonocardiales</taxon>
        <taxon>Pseudonocardiaceae</taxon>
        <taxon>Saccharopolyspora</taxon>
    </lineage>
</organism>
<proteinExistence type="inferred from homology"/>
<sequence>MGGSGAHGRGGAAGSVPRGLRVAAAVGWRLLVLAAVLWVCWQLFEMLYGEIVSVAVAALLAALMSPAVNWVVRRGVHRTLATVLVLVGGLGALAAVLAVVINTLVAGLAGLAEQLAASVEQIRTWLIRGPLSLSQQQLNQVFQQLTEGLRIDRGALPTTALATTGTVLRFLGGMLLGLFTLFFFLRDGARIWSFLVRITVPQPLRYRVREAGHAGFRTLVAYVRATAAVAFMDATAIGIGAAVLGVPLPFVLGVLVFLGAFVPYIGAVVTGGLAVLAALAANGLFTALIMLAVVVGVMQLEGHVLQPLLLGHAVRLHPLAVVLSVTSGFTLAGVGGAVLAVPLVASANTIIRALLDDARPQPGPTGHTDR</sequence>
<dbReference type="Proteomes" id="UP000597989">
    <property type="component" value="Unassembled WGS sequence"/>
</dbReference>